<dbReference type="PANTHER" id="PTHR11860:SF103">
    <property type="entry name" value="CMRF35-LIKE MOLECULE 7"/>
    <property type="match status" value="1"/>
</dbReference>
<organism evidence="5 6">
    <name type="scientific">Trichechus manatus latirostris</name>
    <name type="common">Florida manatee</name>
    <dbReference type="NCBI Taxonomy" id="127582"/>
    <lineage>
        <taxon>Eukaryota</taxon>
        <taxon>Metazoa</taxon>
        <taxon>Chordata</taxon>
        <taxon>Craniata</taxon>
        <taxon>Vertebrata</taxon>
        <taxon>Euteleostomi</taxon>
        <taxon>Mammalia</taxon>
        <taxon>Eutheria</taxon>
        <taxon>Afrotheria</taxon>
        <taxon>Sirenia</taxon>
        <taxon>Trichechidae</taxon>
        <taxon>Trichechus</taxon>
    </lineage>
</organism>
<dbReference type="RefSeq" id="XP_023585036.1">
    <property type="nucleotide sequence ID" value="XM_023729268.1"/>
</dbReference>
<keyword evidence="3 4" id="KW-0472">Membrane</keyword>
<protein>
    <submittedName>
        <fullName evidence="6 7">CMRF35-like molecule 7</fullName>
    </submittedName>
</protein>
<evidence type="ECO:0000313" key="5">
    <source>
        <dbReference type="Proteomes" id="UP000248480"/>
    </source>
</evidence>
<proteinExistence type="predicted"/>
<dbReference type="GeneID" id="111820166"/>
<dbReference type="Gene3D" id="2.60.40.10">
    <property type="entry name" value="Immunoglobulins"/>
    <property type="match status" value="1"/>
</dbReference>
<gene>
    <name evidence="6 7" type="primary">LOC111820166</name>
</gene>
<dbReference type="Proteomes" id="UP000248480">
    <property type="component" value="Unplaced"/>
</dbReference>
<evidence type="ECO:0000256" key="4">
    <source>
        <dbReference type="SAM" id="Phobius"/>
    </source>
</evidence>
<evidence type="ECO:0000256" key="2">
    <source>
        <dbReference type="ARBA" id="ARBA00022692"/>
    </source>
</evidence>
<dbReference type="AlphaFoldDB" id="A0A2Y9QNH2"/>
<dbReference type="RefSeq" id="XP_023585035.1">
    <property type="nucleotide sequence ID" value="XM_023729267.1"/>
</dbReference>
<dbReference type="GO" id="GO:0005886">
    <property type="term" value="C:plasma membrane"/>
    <property type="evidence" value="ECO:0007669"/>
    <property type="project" value="TreeGrafter"/>
</dbReference>
<dbReference type="InterPro" id="IPR050671">
    <property type="entry name" value="CD300_family_receptors"/>
</dbReference>
<dbReference type="STRING" id="127582.A0A2Y9QNH2"/>
<keyword evidence="4" id="KW-1133">Transmembrane helix</keyword>
<dbReference type="PANTHER" id="PTHR11860">
    <property type="entry name" value="POLYMERIC-IMMUNOGLOBULIN RECEPTOR"/>
    <property type="match status" value="1"/>
</dbReference>
<sequence>MVTMEKLSREDADIYWCGIEKSGSDLGVQVKVTVGSAKAVLTTPTNLSSKPLAKSSTSYVRTHYMLLVFVKVPILLILLGAVLWLKGSQRVQRSNGIDLTVWTCPGTL</sequence>
<evidence type="ECO:0000256" key="3">
    <source>
        <dbReference type="ARBA" id="ARBA00023136"/>
    </source>
</evidence>
<evidence type="ECO:0000313" key="7">
    <source>
        <dbReference type="RefSeq" id="XP_023585036.1"/>
    </source>
</evidence>
<keyword evidence="5" id="KW-1185">Reference proteome</keyword>
<comment type="subcellular location">
    <subcellularLocation>
        <location evidence="1">Membrane</location>
    </subcellularLocation>
</comment>
<evidence type="ECO:0000313" key="6">
    <source>
        <dbReference type="RefSeq" id="XP_023585035.1"/>
    </source>
</evidence>
<feature type="transmembrane region" description="Helical" evidence="4">
    <location>
        <begin position="64"/>
        <end position="85"/>
    </location>
</feature>
<keyword evidence="2 4" id="KW-0812">Transmembrane</keyword>
<name>A0A2Y9QNH2_TRIMA</name>
<evidence type="ECO:0000256" key="1">
    <source>
        <dbReference type="ARBA" id="ARBA00004370"/>
    </source>
</evidence>
<reference evidence="6 7" key="1">
    <citation type="submission" date="2025-04" db="UniProtKB">
        <authorList>
            <consortium name="RefSeq"/>
        </authorList>
    </citation>
    <scope>IDENTIFICATION</scope>
</reference>
<accession>A0A2Y9QNH2</accession>
<dbReference type="InterPro" id="IPR013783">
    <property type="entry name" value="Ig-like_fold"/>
</dbReference>
<dbReference type="KEGG" id="tmu:111820166"/>
<dbReference type="GO" id="GO:0004888">
    <property type="term" value="F:transmembrane signaling receptor activity"/>
    <property type="evidence" value="ECO:0007669"/>
    <property type="project" value="TreeGrafter"/>
</dbReference>